<evidence type="ECO:0000256" key="5">
    <source>
        <dbReference type="ARBA" id="ARBA00022827"/>
    </source>
</evidence>
<dbReference type="Pfam" id="PF00970">
    <property type="entry name" value="FAD_binding_6"/>
    <property type="match status" value="1"/>
</dbReference>
<dbReference type="InterPro" id="IPR039261">
    <property type="entry name" value="FNR_nucleotide-bd"/>
</dbReference>
<reference evidence="11 12" key="1">
    <citation type="submission" date="2018-03" db="EMBL/GenBank/DDBJ databases">
        <title>The ancient ancestry and fast evolution of plastids.</title>
        <authorList>
            <person name="Moore K.R."/>
            <person name="Magnabosco C."/>
            <person name="Momper L."/>
            <person name="Gold D.A."/>
            <person name="Bosak T."/>
            <person name="Fournier G.P."/>
        </authorList>
    </citation>
    <scope>NUCLEOTIDE SEQUENCE [LARGE SCALE GENOMIC DNA]</scope>
    <source>
        <strain evidence="11 12">CCALA 016</strain>
    </source>
</reference>
<name>A0A2T1M3R8_9CHRO</name>
<dbReference type="GO" id="GO:0051537">
    <property type="term" value="F:2 iron, 2 sulfur cluster binding"/>
    <property type="evidence" value="ECO:0007669"/>
    <property type="project" value="UniProtKB-KW"/>
</dbReference>
<keyword evidence="2" id="KW-0285">Flavoprotein</keyword>
<dbReference type="Pfam" id="PF00111">
    <property type="entry name" value="Fer2"/>
    <property type="match status" value="1"/>
</dbReference>
<dbReference type="PROSITE" id="PS51085">
    <property type="entry name" value="2FE2S_FER_2"/>
    <property type="match status" value="1"/>
</dbReference>
<dbReference type="PROSITE" id="PS00197">
    <property type="entry name" value="2FE2S_FER_1"/>
    <property type="match status" value="1"/>
</dbReference>
<dbReference type="InterPro" id="IPR001433">
    <property type="entry name" value="OxRdtase_FAD/NAD-bd"/>
</dbReference>
<proteinExistence type="predicted"/>
<keyword evidence="5" id="KW-0274">FAD</keyword>
<evidence type="ECO:0000313" key="12">
    <source>
        <dbReference type="Proteomes" id="UP000239001"/>
    </source>
</evidence>
<dbReference type="SUPFAM" id="SSF63380">
    <property type="entry name" value="Riboflavin synthase domain-like"/>
    <property type="match status" value="1"/>
</dbReference>
<dbReference type="PROSITE" id="PS51384">
    <property type="entry name" value="FAD_FR"/>
    <property type="match status" value="1"/>
</dbReference>
<sequence>MLKLKIFNSKKPRETQELEFLSDSSQNNYLIGRSSQCNIILPSPEIEEIQGEILIQEQEYYFIPYAPIKYIQFNDETVAENEQYLLGTNDIIRLQEFIIIIDSISLEGKIKPQKNIIPSTTKPKQTSEKKSNRLEQLKNRLKQKTPPENIITSVSTLPYPVTSSVPLLSENKWTTGEIIVKCVGIIQETHDVKTFRLSAVPDIIFNYKPGQFVTINLEIDGKQIKRSYTISSTPSRFHVLEITVKNNPLGLVSQWLHNNIKIGSEIKINPPRGKFTCVDHNSKKLLFISAGSGITPMMSMSRWLYDTATDRDIIFFHSAKTSQDLIFAQELNLLATQNPRFKLAVTLTRETWNGLTGHIDEAMIQQIAPDYKERAIYVCGPHEFRKNTKTLLQQNSFEINNYFEESFGSPKKATVKSEACIVFSQSNKEIQCSSSEPILDIAELEGVNIASLCRSGNCGTCKVRKLEGEITYECDPDGLSGSDKTDGYILTCIAHPVGKIVLET</sequence>
<evidence type="ECO:0000256" key="3">
    <source>
        <dbReference type="ARBA" id="ARBA00022714"/>
    </source>
</evidence>
<dbReference type="GO" id="GO:0016491">
    <property type="term" value="F:oxidoreductase activity"/>
    <property type="evidence" value="ECO:0007669"/>
    <property type="project" value="UniProtKB-KW"/>
</dbReference>
<dbReference type="InterPro" id="IPR012675">
    <property type="entry name" value="Beta-grasp_dom_sf"/>
</dbReference>
<dbReference type="GO" id="GO:0046872">
    <property type="term" value="F:metal ion binding"/>
    <property type="evidence" value="ECO:0007669"/>
    <property type="project" value="UniProtKB-KW"/>
</dbReference>
<evidence type="ECO:0000256" key="8">
    <source>
        <dbReference type="ARBA" id="ARBA00023014"/>
    </source>
</evidence>
<keyword evidence="3" id="KW-0001">2Fe-2S</keyword>
<comment type="caution">
    <text evidence="11">The sequence shown here is derived from an EMBL/GenBank/DDBJ whole genome shotgun (WGS) entry which is preliminary data.</text>
</comment>
<dbReference type="InterPro" id="IPR036010">
    <property type="entry name" value="2Fe-2S_ferredoxin-like_sf"/>
</dbReference>
<keyword evidence="7" id="KW-0408">Iron</keyword>
<dbReference type="InterPro" id="IPR008333">
    <property type="entry name" value="Cbr1-like_FAD-bd_dom"/>
</dbReference>
<evidence type="ECO:0000256" key="2">
    <source>
        <dbReference type="ARBA" id="ARBA00022630"/>
    </source>
</evidence>
<dbReference type="InterPro" id="IPR006058">
    <property type="entry name" value="2Fe2S_fd_BS"/>
</dbReference>
<accession>A0A2T1M3R8</accession>
<keyword evidence="8" id="KW-0411">Iron-sulfur</keyword>
<evidence type="ECO:0000259" key="10">
    <source>
        <dbReference type="PROSITE" id="PS51384"/>
    </source>
</evidence>
<dbReference type="EMBL" id="PXOH01000001">
    <property type="protein sequence ID" value="PSF39462.1"/>
    <property type="molecule type" value="Genomic_DNA"/>
</dbReference>
<evidence type="ECO:0000313" key="11">
    <source>
        <dbReference type="EMBL" id="PSF39462.1"/>
    </source>
</evidence>
<dbReference type="Pfam" id="PF00498">
    <property type="entry name" value="FHA"/>
    <property type="match status" value="1"/>
</dbReference>
<dbReference type="Pfam" id="PF00175">
    <property type="entry name" value="NAD_binding_1"/>
    <property type="match status" value="1"/>
</dbReference>
<evidence type="ECO:0000256" key="7">
    <source>
        <dbReference type="ARBA" id="ARBA00023004"/>
    </source>
</evidence>
<reference evidence="11 12" key="2">
    <citation type="submission" date="2018-03" db="EMBL/GenBank/DDBJ databases">
        <authorList>
            <person name="Keele B.F."/>
        </authorList>
    </citation>
    <scope>NUCLEOTIDE SEQUENCE [LARGE SCALE GENOMIC DNA]</scope>
    <source>
        <strain evidence="11 12">CCALA 016</strain>
    </source>
</reference>
<dbReference type="CDD" id="cd00060">
    <property type="entry name" value="FHA"/>
    <property type="match status" value="1"/>
</dbReference>
<evidence type="ECO:0000256" key="6">
    <source>
        <dbReference type="ARBA" id="ARBA00023002"/>
    </source>
</evidence>
<dbReference type="SUPFAM" id="SSF54292">
    <property type="entry name" value="2Fe-2S ferredoxin-like"/>
    <property type="match status" value="1"/>
</dbReference>
<gene>
    <name evidence="11" type="ORF">C7H19_01350</name>
</gene>
<dbReference type="InterPro" id="IPR050415">
    <property type="entry name" value="MRET"/>
</dbReference>
<dbReference type="CDD" id="cd06215">
    <property type="entry name" value="FNR_iron_sulfur_binding_1"/>
    <property type="match status" value="1"/>
</dbReference>
<dbReference type="CDD" id="cd00207">
    <property type="entry name" value="fer2"/>
    <property type="match status" value="1"/>
</dbReference>
<protein>
    <submittedName>
        <fullName evidence="11">Flavodoxin</fullName>
    </submittedName>
</protein>
<dbReference type="Gene3D" id="2.40.30.10">
    <property type="entry name" value="Translation factors"/>
    <property type="match status" value="1"/>
</dbReference>
<keyword evidence="12" id="KW-1185">Reference proteome</keyword>
<dbReference type="InterPro" id="IPR001041">
    <property type="entry name" value="2Fe-2S_ferredoxin-type"/>
</dbReference>
<keyword evidence="6" id="KW-0560">Oxidoreductase</keyword>
<keyword evidence="4" id="KW-0479">Metal-binding</keyword>
<evidence type="ECO:0000256" key="4">
    <source>
        <dbReference type="ARBA" id="ARBA00022723"/>
    </source>
</evidence>
<organism evidence="11 12">
    <name type="scientific">Aphanothece hegewaldii CCALA 016</name>
    <dbReference type="NCBI Taxonomy" id="2107694"/>
    <lineage>
        <taxon>Bacteria</taxon>
        <taxon>Bacillati</taxon>
        <taxon>Cyanobacteriota</taxon>
        <taxon>Cyanophyceae</taxon>
        <taxon>Oscillatoriophycideae</taxon>
        <taxon>Chroococcales</taxon>
        <taxon>Aphanothecaceae</taxon>
        <taxon>Aphanothece</taxon>
    </lineage>
</organism>
<comment type="cofactor">
    <cofactor evidence="1">
        <name>FAD</name>
        <dbReference type="ChEBI" id="CHEBI:57692"/>
    </cofactor>
</comment>
<dbReference type="Proteomes" id="UP000239001">
    <property type="component" value="Unassembled WGS sequence"/>
</dbReference>
<dbReference type="InterPro" id="IPR000253">
    <property type="entry name" value="FHA_dom"/>
</dbReference>
<dbReference type="AlphaFoldDB" id="A0A2T1M3R8"/>
<dbReference type="OrthoDB" id="9801223at2"/>
<dbReference type="PANTHER" id="PTHR47354:SF6">
    <property type="entry name" value="NADH OXIDOREDUCTASE HCR"/>
    <property type="match status" value="1"/>
</dbReference>
<dbReference type="InterPro" id="IPR017938">
    <property type="entry name" value="Riboflavin_synthase-like_b-brl"/>
</dbReference>
<feature type="domain" description="FAD-binding FR-type" evidence="10">
    <location>
        <begin position="175"/>
        <end position="278"/>
    </location>
</feature>
<dbReference type="Gene3D" id="2.60.200.20">
    <property type="match status" value="1"/>
</dbReference>
<dbReference type="InterPro" id="IPR008984">
    <property type="entry name" value="SMAD_FHA_dom_sf"/>
</dbReference>
<feature type="domain" description="2Fe-2S ferredoxin-type" evidence="9">
    <location>
        <begin position="419"/>
        <end position="504"/>
    </location>
</feature>
<dbReference type="Gene3D" id="3.10.20.30">
    <property type="match status" value="1"/>
</dbReference>
<dbReference type="SUPFAM" id="SSF52343">
    <property type="entry name" value="Ferredoxin reductase-like, C-terminal NADP-linked domain"/>
    <property type="match status" value="1"/>
</dbReference>
<dbReference type="SUPFAM" id="SSF49879">
    <property type="entry name" value="SMAD/FHA domain"/>
    <property type="match status" value="1"/>
</dbReference>
<evidence type="ECO:0000256" key="1">
    <source>
        <dbReference type="ARBA" id="ARBA00001974"/>
    </source>
</evidence>
<dbReference type="PRINTS" id="PR00410">
    <property type="entry name" value="PHEHYDRXLASE"/>
</dbReference>
<dbReference type="InterPro" id="IPR017927">
    <property type="entry name" value="FAD-bd_FR_type"/>
</dbReference>
<dbReference type="RefSeq" id="WP_106455083.1">
    <property type="nucleotide sequence ID" value="NZ_PXOH01000001.1"/>
</dbReference>
<dbReference type="PANTHER" id="PTHR47354">
    <property type="entry name" value="NADH OXIDOREDUCTASE HCR"/>
    <property type="match status" value="1"/>
</dbReference>
<dbReference type="Gene3D" id="3.40.50.80">
    <property type="entry name" value="Nucleotide-binding domain of ferredoxin-NADP reductase (FNR) module"/>
    <property type="match status" value="1"/>
</dbReference>
<evidence type="ECO:0000259" key="9">
    <source>
        <dbReference type="PROSITE" id="PS51085"/>
    </source>
</evidence>